<dbReference type="GO" id="GO:0003700">
    <property type="term" value="F:DNA-binding transcription factor activity"/>
    <property type="evidence" value="ECO:0007669"/>
    <property type="project" value="InterPro"/>
</dbReference>
<evidence type="ECO:0000256" key="3">
    <source>
        <dbReference type="ARBA" id="ARBA00023125"/>
    </source>
</evidence>
<dbReference type="Gene3D" id="1.10.10.10">
    <property type="entry name" value="Winged helix-like DNA-binding domain superfamily/Winged helix DNA-binding domain"/>
    <property type="match status" value="1"/>
</dbReference>
<comment type="similarity">
    <text evidence="1">Belongs to the LysR transcriptional regulatory family.</text>
</comment>
<dbReference type="CDD" id="cd08432">
    <property type="entry name" value="PBP2_GcdR_TrpI_HvrB_AmpR_like"/>
    <property type="match status" value="1"/>
</dbReference>
<dbReference type="RefSeq" id="WP_051268697.1">
    <property type="nucleotide sequence ID" value="NZ_LVVZ01000005.1"/>
</dbReference>
<accession>A0A1U7JL63</accession>
<protein>
    <recommendedName>
        <fullName evidence="5">HTH lysR-type domain-containing protein</fullName>
    </recommendedName>
</protein>
<sequence>MAAPLPSLTALRAFESAARHLNMSRAAEELLRTHGAVSRQIKQLEDELGFPLFVRGGRLLELTEEGRVLAKCLSIALDDITQVLAELRESRKSKPIVVACGSTVAVRWLVPRLMTFYHQHPSIKLQLSLSSQLEDASSGRADVAIHWVGTRGKKARPGHIPLMDDFMGPVCNKAFASDNNITARTAPAELLSKTLIHSETAPGSWQDWQGWHHAPNASLPSHQALWFEHFFLCLQAAVSGLGLAMASQALVAQDLEQGNLVAPLGFTKVSNGYEIVRATHPQNPKACDSFIGWLLTEGQKTQAGLAALGTAPVT</sequence>
<dbReference type="AlphaFoldDB" id="A0A1U7JL63"/>
<dbReference type="InterPro" id="IPR036390">
    <property type="entry name" value="WH_DNA-bd_sf"/>
</dbReference>
<proteinExistence type="inferred from homology"/>
<dbReference type="PROSITE" id="PS50931">
    <property type="entry name" value="HTH_LYSR"/>
    <property type="match status" value="1"/>
</dbReference>
<dbReference type="EMBL" id="LVVZ01000005">
    <property type="protein sequence ID" value="OKL45434.1"/>
    <property type="molecule type" value="Genomic_DNA"/>
</dbReference>
<dbReference type="InterPro" id="IPR058163">
    <property type="entry name" value="LysR-type_TF_proteobact-type"/>
</dbReference>
<dbReference type="PRINTS" id="PR00039">
    <property type="entry name" value="HTHLYSR"/>
</dbReference>
<keyword evidence="7" id="KW-1185">Reference proteome</keyword>
<evidence type="ECO:0000313" key="7">
    <source>
        <dbReference type="Proteomes" id="UP000185783"/>
    </source>
</evidence>
<evidence type="ECO:0000313" key="6">
    <source>
        <dbReference type="EMBL" id="OKL45434.1"/>
    </source>
</evidence>
<dbReference type="Proteomes" id="UP000185783">
    <property type="component" value="Unassembled WGS sequence"/>
</dbReference>
<dbReference type="GO" id="GO:0043565">
    <property type="term" value="F:sequence-specific DNA binding"/>
    <property type="evidence" value="ECO:0007669"/>
    <property type="project" value="TreeGrafter"/>
</dbReference>
<evidence type="ECO:0000256" key="4">
    <source>
        <dbReference type="ARBA" id="ARBA00023163"/>
    </source>
</evidence>
<dbReference type="InterPro" id="IPR000847">
    <property type="entry name" value="LysR_HTH_N"/>
</dbReference>
<dbReference type="PANTHER" id="PTHR30537:SF74">
    <property type="entry name" value="HTH-TYPE TRANSCRIPTIONAL REGULATOR TRPI"/>
    <property type="match status" value="1"/>
</dbReference>
<evidence type="ECO:0000256" key="1">
    <source>
        <dbReference type="ARBA" id="ARBA00009437"/>
    </source>
</evidence>
<evidence type="ECO:0000259" key="5">
    <source>
        <dbReference type="PROSITE" id="PS50931"/>
    </source>
</evidence>
<gene>
    <name evidence="6" type="ORF">A3843_03690</name>
</gene>
<evidence type="ECO:0000256" key="2">
    <source>
        <dbReference type="ARBA" id="ARBA00023015"/>
    </source>
</evidence>
<dbReference type="Gene3D" id="3.40.190.10">
    <property type="entry name" value="Periplasmic binding protein-like II"/>
    <property type="match status" value="2"/>
</dbReference>
<keyword evidence="2" id="KW-0805">Transcription regulation</keyword>
<dbReference type="Pfam" id="PF03466">
    <property type="entry name" value="LysR_substrate"/>
    <property type="match status" value="1"/>
</dbReference>
<dbReference type="InterPro" id="IPR005119">
    <property type="entry name" value="LysR_subst-bd"/>
</dbReference>
<keyword evidence="4" id="KW-0804">Transcription</keyword>
<dbReference type="STRING" id="197461.A3843_03690"/>
<organism evidence="6 7">
    <name type="scientific">Pseudovibrio exalbescens</name>
    <dbReference type="NCBI Taxonomy" id="197461"/>
    <lineage>
        <taxon>Bacteria</taxon>
        <taxon>Pseudomonadati</taxon>
        <taxon>Pseudomonadota</taxon>
        <taxon>Alphaproteobacteria</taxon>
        <taxon>Hyphomicrobiales</taxon>
        <taxon>Stappiaceae</taxon>
        <taxon>Pseudovibrio</taxon>
    </lineage>
</organism>
<comment type="caution">
    <text evidence="6">The sequence shown here is derived from an EMBL/GenBank/DDBJ whole genome shotgun (WGS) entry which is preliminary data.</text>
</comment>
<name>A0A1U7JL63_9HYPH</name>
<keyword evidence="3" id="KW-0238">DNA-binding</keyword>
<dbReference type="InterPro" id="IPR036388">
    <property type="entry name" value="WH-like_DNA-bd_sf"/>
</dbReference>
<feature type="domain" description="HTH lysR-type" evidence="5">
    <location>
        <begin position="6"/>
        <end position="63"/>
    </location>
</feature>
<dbReference type="SUPFAM" id="SSF46785">
    <property type="entry name" value="Winged helix' DNA-binding domain"/>
    <property type="match status" value="1"/>
</dbReference>
<reference evidence="6 7" key="1">
    <citation type="submission" date="2016-03" db="EMBL/GenBank/DDBJ databases">
        <title>Genome sequence of Nesiotobacter sp. nov., a moderately halophilic alphaproteobacterium isolated from the Yellow Sea, China.</title>
        <authorList>
            <person name="Zhang G."/>
            <person name="Zhang R."/>
        </authorList>
    </citation>
    <scope>NUCLEOTIDE SEQUENCE [LARGE SCALE GENOMIC DNA]</scope>
    <source>
        <strain evidence="6 7">WB1-6</strain>
    </source>
</reference>
<dbReference type="Pfam" id="PF00126">
    <property type="entry name" value="HTH_1"/>
    <property type="match status" value="1"/>
</dbReference>
<dbReference type="GO" id="GO:0006351">
    <property type="term" value="P:DNA-templated transcription"/>
    <property type="evidence" value="ECO:0007669"/>
    <property type="project" value="TreeGrafter"/>
</dbReference>
<dbReference type="SUPFAM" id="SSF53850">
    <property type="entry name" value="Periplasmic binding protein-like II"/>
    <property type="match status" value="1"/>
</dbReference>
<dbReference type="PANTHER" id="PTHR30537">
    <property type="entry name" value="HTH-TYPE TRANSCRIPTIONAL REGULATOR"/>
    <property type="match status" value="1"/>
</dbReference>